<evidence type="ECO:0000313" key="3">
    <source>
        <dbReference type="Proteomes" id="UP000266861"/>
    </source>
</evidence>
<proteinExistence type="predicted"/>
<sequence length="241" mass="28275">MSHDPVKVLVIRCHSRVTHGPTFEELEELYKYWEDYNNYLYKGKNKDSEIVIQIKKAEEFSANQESTNTTTTTITPLNCKTHPQAIYISRLLNFSNLPNPRTKKFHLKRINRSFNNNNRTKKRHINNNNRPINIIIIKLFNQFLQQHLRHYLQIFYIPPLNISKSDPKELFAELQEAIKNRENNLNNSNGKDASEGIDPRQIQSSNGSTHGIRVKFLSIGNFERENEEYLEKAFSVVNLFV</sequence>
<evidence type="ECO:0000256" key="1">
    <source>
        <dbReference type="SAM" id="MobiDB-lite"/>
    </source>
</evidence>
<evidence type="ECO:0000313" key="2">
    <source>
        <dbReference type="EMBL" id="RHZ60294.1"/>
    </source>
</evidence>
<accession>A0A397HFG6</accession>
<feature type="region of interest" description="Disordered" evidence="1">
    <location>
        <begin position="182"/>
        <end position="206"/>
    </location>
</feature>
<gene>
    <name evidence="2" type="ORF">Glove_355g27</name>
</gene>
<comment type="caution">
    <text evidence="2">The sequence shown here is derived from an EMBL/GenBank/DDBJ whole genome shotgun (WGS) entry which is preliminary data.</text>
</comment>
<protein>
    <submittedName>
        <fullName evidence="2">Uncharacterized protein</fullName>
    </submittedName>
</protein>
<dbReference type="AlphaFoldDB" id="A0A397HFG6"/>
<reference evidence="2 3" key="1">
    <citation type="submission" date="2018-08" db="EMBL/GenBank/DDBJ databases">
        <title>Genome and evolution of the arbuscular mycorrhizal fungus Diversispora epigaea (formerly Glomus versiforme) and its bacterial endosymbionts.</title>
        <authorList>
            <person name="Sun X."/>
            <person name="Fei Z."/>
            <person name="Harrison M."/>
        </authorList>
    </citation>
    <scope>NUCLEOTIDE SEQUENCE [LARGE SCALE GENOMIC DNA]</scope>
    <source>
        <strain evidence="2 3">IT104</strain>
    </source>
</reference>
<dbReference type="Proteomes" id="UP000266861">
    <property type="component" value="Unassembled WGS sequence"/>
</dbReference>
<keyword evidence="3" id="KW-1185">Reference proteome</keyword>
<organism evidence="2 3">
    <name type="scientific">Diversispora epigaea</name>
    <dbReference type="NCBI Taxonomy" id="1348612"/>
    <lineage>
        <taxon>Eukaryota</taxon>
        <taxon>Fungi</taxon>
        <taxon>Fungi incertae sedis</taxon>
        <taxon>Mucoromycota</taxon>
        <taxon>Glomeromycotina</taxon>
        <taxon>Glomeromycetes</taxon>
        <taxon>Diversisporales</taxon>
        <taxon>Diversisporaceae</taxon>
        <taxon>Diversispora</taxon>
    </lineage>
</organism>
<name>A0A397HFG6_9GLOM</name>
<dbReference type="EMBL" id="PQFF01000324">
    <property type="protein sequence ID" value="RHZ60294.1"/>
    <property type="molecule type" value="Genomic_DNA"/>
</dbReference>